<protein>
    <submittedName>
        <fullName evidence="2">Uncharacterized protein</fullName>
    </submittedName>
</protein>
<proteinExistence type="predicted"/>
<organism evidence="2 3">
    <name type="scientific">Vibrio tetraodonis subsp. pristinus</name>
    <dbReference type="NCBI Taxonomy" id="2695891"/>
    <lineage>
        <taxon>Bacteria</taxon>
        <taxon>Pseudomonadati</taxon>
        <taxon>Pseudomonadota</taxon>
        <taxon>Gammaproteobacteria</taxon>
        <taxon>Vibrionales</taxon>
        <taxon>Vibrionaceae</taxon>
        <taxon>Vibrio</taxon>
    </lineage>
</organism>
<dbReference type="EMBL" id="WWEU01000001">
    <property type="protein sequence ID" value="MYM58198.1"/>
    <property type="molecule type" value="Genomic_DNA"/>
</dbReference>
<feature type="region of interest" description="Disordered" evidence="1">
    <location>
        <begin position="1235"/>
        <end position="1260"/>
    </location>
</feature>
<dbReference type="RefSeq" id="WP_160926838.1">
    <property type="nucleotide sequence ID" value="NZ_WWEU01000001.1"/>
</dbReference>
<name>A0A6L8LQC4_9VIBR</name>
<evidence type="ECO:0000313" key="3">
    <source>
        <dbReference type="Proteomes" id="UP000478571"/>
    </source>
</evidence>
<reference evidence="2 3" key="1">
    <citation type="submission" date="2020-01" db="EMBL/GenBank/DDBJ databases">
        <title>Draft Genome Sequence of Vibrio sp. strain OCN044, Isolated from a Healthy Coral at Palmyra Atoll.</title>
        <authorList>
            <person name="Videau P."/>
            <person name="Loughran R."/>
            <person name="Esquivel A."/>
            <person name="Deadmond M."/>
            <person name="Paddock B.E."/>
            <person name="Saw J.H."/>
            <person name="Ushijima B."/>
        </authorList>
    </citation>
    <scope>NUCLEOTIDE SEQUENCE [LARGE SCALE GENOMIC DNA]</scope>
    <source>
        <strain evidence="2 3">OCN044</strain>
    </source>
</reference>
<comment type="caution">
    <text evidence="2">The sequence shown here is derived from an EMBL/GenBank/DDBJ whole genome shotgun (WGS) entry which is preliminary data.</text>
</comment>
<evidence type="ECO:0000313" key="2">
    <source>
        <dbReference type="EMBL" id="MYM58198.1"/>
    </source>
</evidence>
<sequence>MTEEQHSTLPQNPYIYGNVRDIALRPEVDEIIQATPLSSSWNGISDKKSPSRSRRRRRDTSSQTRPLSAQNQTILRVHASLSHEIERRAPNQLNDLSSEIFMMEMLNWLRLRFVGDPIALNYIDDDLTTRSLSLQWSLESDADDQLLDDLLKVGFPDLTSGVSARSPAIVVSPIYYENYQSTDALHILPLGKVFGSSQPMSIETYWGKVSCKRVDQTEYPETRNLIGLPPALENIKEPLLWTYNQIQSEPKDRVERCFSAQSRYQEVEKGKQGYFRFNKGDFDRNPQDPVIARACTWLRGRIAYFAYDLALFTGNPPQLDPVGGGWSEVVKLRTMYDCLRGDLDSYLNSSESRNLVEPMRIAEAKEFAELNLSDLVNANITNSLNDVVREFVQDFSKDYPGVLTENSVFEIDTVDVPIPSEAWLAGEYAYLANPSLFGDSKKRMSLADMLMQKIPAGPWHHVQNGQTASAVPDEHRRAIKERITRARYDMDTEIPFRFQQLLDSKRDYFSRVFDTSLSLHAHEFIHGPHQSHQKKLVEDFLAGKKPAYKCAFDGNTVFGTVFIPYQVDDTSSPWQANLNKNGLLYSPFNGFVWLEGYQFSKAQYAAIRNGLLPEGKSALDAAKNVGGLSNKGVIHPGLQGMGGVIYTDLPRIPTGPILDFDVRVGGEEIKSGNLSRYLVNSISEYYDKVFDLQHLSLQEQWDEIRDHLMLAVSILNIVAIPFPYLGLALIAGNMTIAIVTLTDPRSSGGDKAWAIADLLLEPLGAVGDVITLSRSAMRTLGSLPSASRGIETSEYMKKLAGLAQDALQAKRGVNHKLEGVIRRIGRGGTHANFTSGTSLPNSKSSGLCRGLALKDAISRLNGAPIDNLPKELRKNRLIADDVQNLHRTQPIVTDRSLVLSSDEARLATRRAIEDPSRGSNFVALDEEMTFSQAKKELLVQLAKHKDVSFVIGTHSHAVSLSKQGTGANAGLTFFDPAKQTRHWLLGDEEKNISEILSHIASRYDSGVSKKVDDHPLLLTVITKQPESRHIYVPKDGIESLKAAVYQLDLDLSQGRLIQPIMVKNSVAKTRMQAHLDSLKTSESSLTPLLNKVTIEEIQPSHLASLPAENSAITVIGDPSVSASEIATDLRTLPEGYRDVRYLDVRFATNKRSAEVYQIRQARRENIIRFETTGVSTDPCENLVAEMRSAGQSNIQVRDGDLPFPQRRTSDEWRRIGIEQQGKKAHQTASRRNVSAWASTEGMGGTKTPQNPNGNISRAFSSPYDRELNVTYRKILNKETNKFENRLQGAFPDSGGNTVWESLDTNEEFAYRLAHRQEFDNVGELGVGSQGIIASLNPYSFSHHSHTFEVGSISNNHFTLESNAFLTYVEAKKTGNFEMLYGDESQWLVDKFRTKKNDFARSEIEDNIHFRTRADSGEHQLTEFTLQDFINFIEKQLAKHSKIKRANDQSMEQVAQSMKDTASHMGATPDSLYLDEASQDFMAKLIQKVILDDAKELDVTDLIKAAKRNRN</sequence>
<gene>
    <name evidence="2" type="ORF">GTG28_03090</name>
</gene>
<dbReference type="Proteomes" id="UP000478571">
    <property type="component" value="Unassembled WGS sequence"/>
</dbReference>
<evidence type="ECO:0000256" key="1">
    <source>
        <dbReference type="SAM" id="MobiDB-lite"/>
    </source>
</evidence>
<keyword evidence="3" id="KW-1185">Reference proteome</keyword>
<feature type="compositionally biased region" description="Polar residues" evidence="1">
    <location>
        <begin position="1246"/>
        <end position="1259"/>
    </location>
</feature>
<feature type="region of interest" description="Disordered" evidence="1">
    <location>
        <begin position="39"/>
        <end position="69"/>
    </location>
</feature>
<accession>A0A6L8LQC4</accession>